<dbReference type="KEGG" id="mop:Mesop_3774"/>
<keyword evidence="1" id="KW-0472">Membrane</keyword>
<evidence type="ECO:0000313" key="3">
    <source>
        <dbReference type="Proteomes" id="UP000001623"/>
    </source>
</evidence>
<organism evidence="2 3">
    <name type="scientific">Mesorhizobium opportunistum (strain LMG 24607 / HAMBI 3007 / WSM2075)</name>
    <dbReference type="NCBI Taxonomy" id="536019"/>
    <lineage>
        <taxon>Bacteria</taxon>
        <taxon>Pseudomonadati</taxon>
        <taxon>Pseudomonadota</taxon>
        <taxon>Alphaproteobacteria</taxon>
        <taxon>Hyphomicrobiales</taxon>
        <taxon>Phyllobacteriaceae</taxon>
        <taxon>Mesorhizobium</taxon>
    </lineage>
</organism>
<dbReference type="Proteomes" id="UP000001623">
    <property type="component" value="Chromosome"/>
</dbReference>
<dbReference type="eggNOG" id="ENOG502ZYMA">
    <property type="taxonomic scope" value="Bacteria"/>
</dbReference>
<gene>
    <name evidence="2" type="ordered locus">Mesop_3774</name>
</gene>
<feature type="transmembrane region" description="Helical" evidence="1">
    <location>
        <begin position="12"/>
        <end position="35"/>
    </location>
</feature>
<dbReference type="STRING" id="536019.Mesop_3774"/>
<dbReference type="AlphaFoldDB" id="F7Y102"/>
<proteinExistence type="predicted"/>
<evidence type="ECO:0000256" key="1">
    <source>
        <dbReference type="SAM" id="Phobius"/>
    </source>
</evidence>
<name>F7Y102_MESOW</name>
<dbReference type="HOGENOM" id="CLU_1675808_0_0_5"/>
<dbReference type="EMBL" id="CP002279">
    <property type="protein sequence ID" value="AEH88215.1"/>
    <property type="molecule type" value="Genomic_DNA"/>
</dbReference>
<protein>
    <submittedName>
        <fullName evidence="2">Uncharacterized protein</fullName>
    </submittedName>
</protein>
<keyword evidence="1" id="KW-0812">Transmembrane</keyword>
<keyword evidence="1" id="KW-1133">Transmembrane helix</keyword>
<dbReference type="RefSeq" id="WP_013894899.1">
    <property type="nucleotide sequence ID" value="NC_015675.1"/>
</dbReference>
<reference evidence="2 3" key="1">
    <citation type="submission" date="2010-10" db="EMBL/GenBank/DDBJ databases">
        <title>Complete sequence of Mesorhizobium opportunistum WSM2075.</title>
        <authorList>
            <consortium name="US DOE Joint Genome Institute"/>
            <person name="Lucas S."/>
            <person name="Copeland A."/>
            <person name="Lapidus A."/>
            <person name="Cheng J.-F."/>
            <person name="Bruce D."/>
            <person name="Goodwin L."/>
            <person name="Pitluck S."/>
            <person name="Chertkov O."/>
            <person name="Misra M."/>
            <person name="Detter J.C."/>
            <person name="Han C."/>
            <person name="Tapia R."/>
            <person name="Land M."/>
            <person name="Hauser L."/>
            <person name="Kyrpides N."/>
            <person name="Ovchinnikova G."/>
            <person name="Mavrommatis K.M."/>
            <person name="Tiwari R.P."/>
            <person name="Howieson J.G."/>
            <person name="O'Hara G.W."/>
            <person name="Nandasena K.G."/>
            <person name="Woyke T."/>
        </authorList>
    </citation>
    <scope>NUCLEOTIDE SEQUENCE [LARGE SCALE GENOMIC DNA]</scope>
    <source>
        <strain evidence="3">LMG 24607 / HAMBI 3007 / WSM2075</strain>
    </source>
</reference>
<accession>F7Y102</accession>
<evidence type="ECO:0000313" key="2">
    <source>
        <dbReference type="EMBL" id="AEH88215.1"/>
    </source>
</evidence>
<sequence length="157" mass="16761">MGSLYAIPYVGPFLGFATSRFGLPIIVAGGVILFYEGVPIGPLRDIPWAGPRLASLVDGRVDRQYAAGGRAEAALWQERLRLAAIAQAADTKTRQQDIDAAAQEYIDKQHSDAGRIAELHRAQKDEDNVPPDPTKPAVCKPAGISAGVSTRLDAIGR</sequence>